<dbReference type="AlphaFoldDB" id="A0A378UIE5"/>
<dbReference type="GO" id="GO:0005829">
    <property type="term" value="C:cytosol"/>
    <property type="evidence" value="ECO:0007669"/>
    <property type="project" value="TreeGrafter"/>
</dbReference>
<sequence>MEYHIINQDLKMSRLVHGYWRAHKWDLDTQGYIRLIEEVLATGINTFDHAACYGGFANESRFGAALKADKSLRERMTIVSKCGISFPNPTLPEMKSKHYDNSAAHIIWSAERSVRELGCGHLDLLLLHRPSPFLNPEEVAAAFDSLHTRGIVRHFGVSNYPAQKLNMLQSYVAQPLATNQIEISPLHIAPFSDGSLDYLLEKRIKPMAWSPLAGGKLFDHSDERSRRVAQALLQAGEACSETRLDTLAYAWLLSHPAGLMPIIGSGQSERIRNAADALSVRFDDEAWIRVYAAAQGHDVP</sequence>
<dbReference type="Pfam" id="PF00248">
    <property type="entry name" value="Aldo_ket_red"/>
    <property type="match status" value="1"/>
</dbReference>
<name>A0A378UIE5_BERDE</name>
<dbReference type="EC" id="1.-.-.-" evidence="2"/>
<gene>
    <name evidence="2" type="primary">ydhF</name>
    <name evidence="2" type="ORF">NCTC10295_01265</name>
</gene>
<dbReference type="PANTHER" id="PTHR43364:SF1">
    <property type="entry name" value="OXIDOREDUCTASE YDHF"/>
    <property type="match status" value="1"/>
</dbReference>
<evidence type="ECO:0000313" key="3">
    <source>
        <dbReference type="Proteomes" id="UP000254651"/>
    </source>
</evidence>
<dbReference type="EMBL" id="UGQS01000002">
    <property type="protein sequence ID" value="STZ76493.1"/>
    <property type="molecule type" value="Genomic_DNA"/>
</dbReference>
<reference evidence="2 3" key="1">
    <citation type="submission" date="2018-06" db="EMBL/GenBank/DDBJ databases">
        <authorList>
            <consortium name="Pathogen Informatics"/>
            <person name="Doyle S."/>
        </authorList>
    </citation>
    <scope>NUCLEOTIDE SEQUENCE [LARGE SCALE GENOMIC DNA]</scope>
    <source>
        <strain evidence="2 3">NCTC10295</strain>
    </source>
</reference>
<accession>A0A378UIE5</accession>
<dbReference type="InterPro" id="IPR050523">
    <property type="entry name" value="AKR_Detox_Biosynth"/>
</dbReference>
<keyword evidence="2" id="KW-0560">Oxidoreductase</keyword>
<dbReference type="Gene3D" id="3.20.20.100">
    <property type="entry name" value="NADP-dependent oxidoreductase domain"/>
    <property type="match status" value="1"/>
</dbReference>
<dbReference type="Proteomes" id="UP000254651">
    <property type="component" value="Unassembled WGS sequence"/>
</dbReference>
<dbReference type="GO" id="GO:0016491">
    <property type="term" value="F:oxidoreductase activity"/>
    <property type="evidence" value="ECO:0007669"/>
    <property type="project" value="UniProtKB-KW"/>
</dbReference>
<evidence type="ECO:0000259" key="1">
    <source>
        <dbReference type="Pfam" id="PF00248"/>
    </source>
</evidence>
<organism evidence="2 3">
    <name type="scientific">Bergeriella denitrificans</name>
    <name type="common">Neisseria denitrificans</name>
    <dbReference type="NCBI Taxonomy" id="494"/>
    <lineage>
        <taxon>Bacteria</taxon>
        <taxon>Pseudomonadati</taxon>
        <taxon>Pseudomonadota</taxon>
        <taxon>Betaproteobacteria</taxon>
        <taxon>Neisseriales</taxon>
        <taxon>Neisseriaceae</taxon>
        <taxon>Bergeriella</taxon>
    </lineage>
</organism>
<dbReference type="RefSeq" id="WP_066077533.1">
    <property type="nucleotide sequence ID" value="NZ_CP181246.1"/>
</dbReference>
<dbReference type="SUPFAM" id="SSF51430">
    <property type="entry name" value="NAD(P)-linked oxidoreductase"/>
    <property type="match status" value="1"/>
</dbReference>
<evidence type="ECO:0000313" key="2">
    <source>
        <dbReference type="EMBL" id="STZ76493.1"/>
    </source>
</evidence>
<protein>
    <submittedName>
        <fullName evidence="2">Oxidoreductase YdhF</fullName>
        <ecNumber evidence="2">1.-.-.-</ecNumber>
    </submittedName>
</protein>
<dbReference type="InterPro" id="IPR036812">
    <property type="entry name" value="NAD(P)_OxRdtase_dom_sf"/>
</dbReference>
<keyword evidence="3" id="KW-1185">Reference proteome</keyword>
<feature type="domain" description="NADP-dependent oxidoreductase" evidence="1">
    <location>
        <begin position="15"/>
        <end position="290"/>
    </location>
</feature>
<dbReference type="CDD" id="cd19092">
    <property type="entry name" value="AKR_BsYcsN_EcYdhF-like"/>
    <property type="match status" value="1"/>
</dbReference>
<proteinExistence type="predicted"/>
<dbReference type="InterPro" id="IPR023210">
    <property type="entry name" value="NADP_OxRdtase_dom"/>
</dbReference>
<dbReference type="PANTHER" id="PTHR43364">
    <property type="entry name" value="NADH-SPECIFIC METHYLGLYOXAL REDUCTASE-RELATED"/>
    <property type="match status" value="1"/>
</dbReference>